<organism evidence="3 4">
    <name type="scientific">Wickerhamiella sorbophila</name>
    <dbReference type="NCBI Taxonomy" id="45607"/>
    <lineage>
        <taxon>Eukaryota</taxon>
        <taxon>Fungi</taxon>
        <taxon>Dikarya</taxon>
        <taxon>Ascomycota</taxon>
        <taxon>Saccharomycotina</taxon>
        <taxon>Dipodascomycetes</taxon>
        <taxon>Dipodascales</taxon>
        <taxon>Trichomonascaceae</taxon>
        <taxon>Wickerhamiella</taxon>
    </lineage>
</organism>
<dbReference type="InterPro" id="IPR003607">
    <property type="entry name" value="HD/PDEase_dom"/>
</dbReference>
<comment type="caution">
    <text evidence="3">The sequence shown here is derived from an EMBL/GenBank/DDBJ whole genome shotgun (WGS) entry which is preliminary data.</text>
</comment>
<evidence type="ECO:0000313" key="2">
    <source>
        <dbReference type="EMBL" id="PRT53351.1"/>
    </source>
</evidence>
<reference evidence="3 4" key="1">
    <citation type="submission" date="2017-04" db="EMBL/GenBank/DDBJ databases">
        <title>Genome sequencing of [Candida] sorbophila.</title>
        <authorList>
            <person name="Ahn J.O."/>
        </authorList>
    </citation>
    <scope>NUCLEOTIDE SEQUENCE [LARGE SCALE GENOMIC DNA]</scope>
    <source>
        <strain evidence="3 4">DS02</strain>
    </source>
</reference>
<dbReference type="InterPro" id="IPR006674">
    <property type="entry name" value="HD_domain"/>
</dbReference>
<proteinExistence type="predicted"/>
<keyword evidence="4" id="KW-1185">Reference proteome</keyword>
<dbReference type="Gene3D" id="1.10.472.50">
    <property type="entry name" value="HD-domain/PDEase-like"/>
    <property type="match status" value="1"/>
</dbReference>
<dbReference type="SUPFAM" id="SSF109604">
    <property type="entry name" value="HD-domain/PDEase-like"/>
    <property type="match status" value="1"/>
</dbReference>
<dbReference type="EMBL" id="NDIQ01000001">
    <property type="protein sequence ID" value="PRT53351.1"/>
    <property type="molecule type" value="Genomic_DNA"/>
</dbReference>
<dbReference type="EMBL" id="NDIQ01000015">
    <property type="protein sequence ID" value="PRT54191.1"/>
    <property type="molecule type" value="Genomic_DNA"/>
</dbReference>
<sequence>MNAKLLTPPDEWASPMVERENNEQELLGAARMLTVKYMESYDPSHDQHHIDRVVRMAERLAGQFNVIDNTVTVLGAMFHDIVDHKYVSGPLVAERIDTVTKLMADYGMSNDRIATVLKIIRNTGYSIERKLKNSGNWTEWHETCREYHCVQDADRLDAIGAIGIFRVGGYACIKGEPLISPNATVISAYSHFFDKLLALRKTLKTPLGQKVGERRQLIMEQFVAAAQSEYELWDFQDIPPQECGVMGELD</sequence>
<dbReference type="STRING" id="45607.A0A2T0FGS4"/>
<dbReference type="Gene3D" id="1.20.58.1910">
    <property type="match status" value="1"/>
</dbReference>
<feature type="domain" description="HD" evidence="1">
    <location>
        <begin position="49"/>
        <end position="158"/>
    </location>
</feature>
<name>A0A2T0FGS4_9ASCO</name>
<dbReference type="OrthoDB" id="16547at2759"/>
<evidence type="ECO:0000313" key="4">
    <source>
        <dbReference type="Proteomes" id="UP000238350"/>
    </source>
</evidence>
<dbReference type="RefSeq" id="XP_024663297.1">
    <property type="nucleotide sequence ID" value="XM_024807529.1"/>
</dbReference>
<dbReference type="Proteomes" id="UP000238350">
    <property type="component" value="Unassembled WGS sequence"/>
</dbReference>
<gene>
    <name evidence="2" type="ORF">B9G98_00971</name>
    <name evidence="3" type="ORF">B9G98_01811</name>
</gene>
<evidence type="ECO:0000313" key="3">
    <source>
        <dbReference type="EMBL" id="PRT54191.1"/>
    </source>
</evidence>
<dbReference type="GeneID" id="36514720"/>
<dbReference type="AlphaFoldDB" id="A0A2T0FGS4"/>
<protein>
    <submittedName>
        <fullName evidence="3">Uncharacterized protein YpgQ</fullName>
    </submittedName>
</protein>
<dbReference type="CDD" id="cd00077">
    <property type="entry name" value="HDc"/>
    <property type="match status" value="1"/>
</dbReference>
<evidence type="ECO:0000259" key="1">
    <source>
        <dbReference type="Pfam" id="PF01966"/>
    </source>
</evidence>
<dbReference type="Pfam" id="PF01966">
    <property type="entry name" value="HD"/>
    <property type="match status" value="1"/>
</dbReference>
<dbReference type="PANTHER" id="PTHR33594">
    <property type="entry name" value="SUPERFAMILY HYDROLASE, PUTATIVE (AFU_ORTHOLOGUE AFUA_1G03035)-RELATED"/>
    <property type="match status" value="1"/>
</dbReference>
<dbReference type="PANTHER" id="PTHR33594:SF1">
    <property type="entry name" value="HD_PDEASE DOMAIN-CONTAINING PROTEIN"/>
    <property type="match status" value="1"/>
</dbReference>
<accession>A0A2T0FGS4</accession>